<evidence type="ECO:0000256" key="3">
    <source>
        <dbReference type="ARBA" id="ARBA00022737"/>
    </source>
</evidence>
<keyword evidence="3" id="KW-0677">Repeat</keyword>
<gene>
    <name evidence="6" type="ORF">DUNSADRAFT_3859</name>
</gene>
<dbReference type="EMBL" id="MU069603">
    <property type="protein sequence ID" value="KAF5837787.1"/>
    <property type="molecule type" value="Genomic_DNA"/>
</dbReference>
<comment type="similarity">
    <text evidence="2">Belongs to the VAC14 family.</text>
</comment>
<dbReference type="InterPro" id="IPR021841">
    <property type="entry name" value="VAC14_Fig4p-bd"/>
</dbReference>
<dbReference type="PANTHER" id="PTHR16023:SF0">
    <property type="entry name" value="PROTEIN VAC14 HOMOLOG"/>
    <property type="match status" value="1"/>
</dbReference>
<sequence>MAAGQLVGQYPAILGVVLANISHLSREIVEVSRQANDALLSLAPADPNQESLQLDTGAILATISAELLRGTLTPAGSDADPQVAVAMAVQTEPSRLEALRWVHFLLDRAQTKVLVQLPTILPALLDALLAHSETVVEAALGVFAAIASCPGQFRPVLGELLGRFRGDTGALLLQRGGALVIRRLCGFMGAEAVFTELAGALHEEQDLTFAATMVQALNLILLTSPEVRGLREKLRGAAVPLPAQPSSR</sequence>
<keyword evidence="4" id="KW-0472">Membrane</keyword>
<evidence type="ECO:0000256" key="1">
    <source>
        <dbReference type="ARBA" id="ARBA00004308"/>
    </source>
</evidence>
<evidence type="ECO:0000313" key="7">
    <source>
        <dbReference type="Proteomes" id="UP000815325"/>
    </source>
</evidence>
<feature type="domain" description="Vacuolar protein 14 C-terminal Fig4-binding" evidence="5">
    <location>
        <begin position="172"/>
        <end position="237"/>
    </location>
</feature>
<dbReference type="SUPFAM" id="SSF48371">
    <property type="entry name" value="ARM repeat"/>
    <property type="match status" value="1"/>
</dbReference>
<protein>
    <submittedName>
        <fullName evidence="6">Vacuolar protein 14 C-terminal Fig4p binding-domain-containing protein</fullName>
    </submittedName>
</protein>
<evidence type="ECO:0000313" key="6">
    <source>
        <dbReference type="EMBL" id="KAF5837787.1"/>
    </source>
</evidence>
<reference evidence="6" key="1">
    <citation type="submission" date="2017-08" db="EMBL/GenBank/DDBJ databases">
        <authorList>
            <person name="Polle J.E."/>
            <person name="Barry K."/>
            <person name="Cushman J."/>
            <person name="Schmutz J."/>
            <person name="Tran D."/>
            <person name="Hathwaick L.T."/>
            <person name="Yim W.C."/>
            <person name="Jenkins J."/>
            <person name="Mckie-Krisberg Z.M."/>
            <person name="Prochnik S."/>
            <person name="Lindquist E."/>
            <person name="Dockter R.B."/>
            <person name="Adam C."/>
            <person name="Molina H."/>
            <person name="Bunkerborg J."/>
            <person name="Jin E."/>
            <person name="Buchheim M."/>
            <person name="Magnuson J."/>
        </authorList>
    </citation>
    <scope>NUCLEOTIDE SEQUENCE</scope>
    <source>
        <strain evidence="6">CCAP 19/18</strain>
    </source>
</reference>
<evidence type="ECO:0000256" key="2">
    <source>
        <dbReference type="ARBA" id="ARBA00010225"/>
    </source>
</evidence>
<comment type="caution">
    <text evidence="6">The sequence shown here is derived from an EMBL/GenBank/DDBJ whole genome shotgun (WGS) entry which is preliminary data.</text>
</comment>
<dbReference type="InterPro" id="IPR011989">
    <property type="entry name" value="ARM-like"/>
</dbReference>
<proteinExistence type="inferred from homology"/>
<dbReference type="InterPro" id="IPR016024">
    <property type="entry name" value="ARM-type_fold"/>
</dbReference>
<accession>A0ABQ7GT89</accession>
<evidence type="ECO:0000259" key="5">
    <source>
        <dbReference type="Pfam" id="PF11916"/>
    </source>
</evidence>
<dbReference type="Gene3D" id="1.25.10.10">
    <property type="entry name" value="Leucine-rich Repeat Variant"/>
    <property type="match status" value="1"/>
</dbReference>
<keyword evidence="7" id="KW-1185">Reference proteome</keyword>
<comment type="subcellular location">
    <subcellularLocation>
        <location evidence="1">Endomembrane system</location>
    </subcellularLocation>
</comment>
<dbReference type="InterPro" id="IPR026825">
    <property type="entry name" value="Vac14"/>
</dbReference>
<name>A0ABQ7GT89_DUNSA</name>
<dbReference type="PANTHER" id="PTHR16023">
    <property type="entry name" value="TAX1 BINDING PROTEIN-RELATED"/>
    <property type="match status" value="1"/>
</dbReference>
<dbReference type="Proteomes" id="UP000815325">
    <property type="component" value="Unassembled WGS sequence"/>
</dbReference>
<organism evidence="6 7">
    <name type="scientific">Dunaliella salina</name>
    <name type="common">Green alga</name>
    <name type="synonym">Protococcus salinus</name>
    <dbReference type="NCBI Taxonomy" id="3046"/>
    <lineage>
        <taxon>Eukaryota</taxon>
        <taxon>Viridiplantae</taxon>
        <taxon>Chlorophyta</taxon>
        <taxon>core chlorophytes</taxon>
        <taxon>Chlorophyceae</taxon>
        <taxon>CS clade</taxon>
        <taxon>Chlamydomonadales</taxon>
        <taxon>Dunaliellaceae</taxon>
        <taxon>Dunaliella</taxon>
    </lineage>
</organism>
<evidence type="ECO:0000256" key="4">
    <source>
        <dbReference type="ARBA" id="ARBA00023136"/>
    </source>
</evidence>
<dbReference type="Pfam" id="PF11916">
    <property type="entry name" value="Vac14_Fig4_bd"/>
    <property type="match status" value="1"/>
</dbReference>